<dbReference type="PANTHER" id="PTHR40763:SF5">
    <property type="entry name" value="MEMBRANE PROTEIN"/>
    <property type="match status" value="1"/>
</dbReference>
<sequence>MGDGVARRDLRVSHAEREHVARLLTAHFEAGRLTPDEYETRSAAAAVAVTRADLNGLLIDLPGVDAVRAREVLEWTSGRGDLKRSGDWLVPPRIVLRSRFGDAGLDFRHARFMEPSVTVAVDMWVGDVDLRLPPGGSVDLDGVRTHVGHVKDRTGASGRRGDPHIVVTGRMYVGDIRIR</sequence>
<name>A0ABW3VIN7_9PSEU</name>
<accession>A0ABW3VIN7</accession>
<protein>
    <submittedName>
        <fullName evidence="2">DUF1707 domain-containing protein</fullName>
    </submittedName>
</protein>
<evidence type="ECO:0000313" key="2">
    <source>
        <dbReference type="EMBL" id="MFD1234726.1"/>
    </source>
</evidence>
<dbReference type="RefSeq" id="WP_013672895.1">
    <property type="nucleotide sequence ID" value="NZ_BAABKS010000022.1"/>
</dbReference>
<feature type="domain" description="DUF1707" evidence="1">
    <location>
        <begin position="10"/>
        <end position="62"/>
    </location>
</feature>
<dbReference type="Pfam" id="PF08044">
    <property type="entry name" value="DUF1707"/>
    <property type="match status" value="1"/>
</dbReference>
<dbReference type="PANTHER" id="PTHR40763">
    <property type="entry name" value="MEMBRANE PROTEIN-RELATED"/>
    <property type="match status" value="1"/>
</dbReference>
<dbReference type="Proteomes" id="UP001597182">
    <property type="component" value="Unassembled WGS sequence"/>
</dbReference>
<keyword evidence="3" id="KW-1185">Reference proteome</keyword>
<organism evidence="2 3">
    <name type="scientific">Pseudonocardia benzenivorans</name>
    <dbReference type="NCBI Taxonomy" id="228005"/>
    <lineage>
        <taxon>Bacteria</taxon>
        <taxon>Bacillati</taxon>
        <taxon>Actinomycetota</taxon>
        <taxon>Actinomycetes</taxon>
        <taxon>Pseudonocardiales</taxon>
        <taxon>Pseudonocardiaceae</taxon>
        <taxon>Pseudonocardia</taxon>
    </lineage>
</organism>
<proteinExistence type="predicted"/>
<evidence type="ECO:0000313" key="3">
    <source>
        <dbReference type="Proteomes" id="UP001597182"/>
    </source>
</evidence>
<comment type="caution">
    <text evidence="2">The sequence shown here is derived from an EMBL/GenBank/DDBJ whole genome shotgun (WGS) entry which is preliminary data.</text>
</comment>
<gene>
    <name evidence="2" type="ORF">ACFQ34_15655</name>
</gene>
<evidence type="ECO:0000259" key="1">
    <source>
        <dbReference type="Pfam" id="PF08044"/>
    </source>
</evidence>
<reference evidence="3" key="1">
    <citation type="journal article" date="2019" name="Int. J. Syst. Evol. Microbiol.">
        <title>The Global Catalogue of Microorganisms (GCM) 10K type strain sequencing project: providing services to taxonomists for standard genome sequencing and annotation.</title>
        <authorList>
            <consortium name="The Broad Institute Genomics Platform"/>
            <consortium name="The Broad Institute Genome Sequencing Center for Infectious Disease"/>
            <person name="Wu L."/>
            <person name="Ma J."/>
        </authorList>
    </citation>
    <scope>NUCLEOTIDE SEQUENCE [LARGE SCALE GENOMIC DNA]</scope>
    <source>
        <strain evidence="3">CCUG 49018</strain>
    </source>
</reference>
<dbReference type="EMBL" id="JBHTMB010000140">
    <property type="protein sequence ID" value="MFD1234726.1"/>
    <property type="molecule type" value="Genomic_DNA"/>
</dbReference>
<dbReference type="InterPro" id="IPR012551">
    <property type="entry name" value="DUF1707_SHOCT-like"/>
</dbReference>